<dbReference type="EMBL" id="HBGS01017002">
    <property type="protein sequence ID" value="CAD9402245.1"/>
    <property type="molecule type" value="Transcribed_RNA"/>
</dbReference>
<protein>
    <submittedName>
        <fullName evidence="1">Uncharacterized protein</fullName>
    </submittedName>
</protein>
<reference evidence="1" key="1">
    <citation type="submission" date="2021-01" db="EMBL/GenBank/DDBJ databases">
        <authorList>
            <person name="Corre E."/>
            <person name="Pelletier E."/>
            <person name="Niang G."/>
            <person name="Scheremetjew M."/>
            <person name="Finn R."/>
            <person name="Kale V."/>
            <person name="Holt S."/>
            <person name="Cochrane G."/>
            <person name="Meng A."/>
            <person name="Brown T."/>
            <person name="Cohen L."/>
        </authorList>
    </citation>
    <scope>NUCLEOTIDE SEQUENCE</scope>
    <source>
        <strain evidence="1">CCMP1381</strain>
    </source>
</reference>
<sequence length="113" mass="11926">MGLEGTLAPLASCLSLEILELRYCQQLTGGLDPLTSCRFLETLSLAGCKKLTGTLAALASCASLDTLLIYNSGIRGSLEHLRLCPLVSLNVRLCAITGVDEFKRSHPGCSVSA</sequence>
<proteinExistence type="predicted"/>
<dbReference type="AlphaFoldDB" id="A0A7S2BP19"/>
<evidence type="ECO:0000313" key="1">
    <source>
        <dbReference type="EMBL" id="CAD9402245.1"/>
    </source>
</evidence>
<dbReference type="InterPro" id="IPR032675">
    <property type="entry name" value="LRR_dom_sf"/>
</dbReference>
<gene>
    <name evidence="1" type="ORF">DSPE1174_LOCUS8925</name>
</gene>
<name>A0A7S2BP19_9STRA</name>
<organism evidence="1">
    <name type="scientific">Octactis speculum</name>
    <dbReference type="NCBI Taxonomy" id="3111310"/>
    <lineage>
        <taxon>Eukaryota</taxon>
        <taxon>Sar</taxon>
        <taxon>Stramenopiles</taxon>
        <taxon>Ochrophyta</taxon>
        <taxon>Dictyochophyceae</taxon>
        <taxon>Dictyochales</taxon>
        <taxon>Dictyochaceae</taxon>
        <taxon>Octactis</taxon>
    </lineage>
</organism>
<accession>A0A7S2BP19</accession>
<dbReference type="SUPFAM" id="SSF52058">
    <property type="entry name" value="L domain-like"/>
    <property type="match status" value="1"/>
</dbReference>
<dbReference type="Gene3D" id="3.80.10.10">
    <property type="entry name" value="Ribonuclease Inhibitor"/>
    <property type="match status" value="1"/>
</dbReference>